<organism evidence="1 2">
    <name type="scientific">Paraglaciecola algarum</name>
    <dbReference type="NCBI Taxonomy" id="3050085"/>
    <lineage>
        <taxon>Bacteria</taxon>
        <taxon>Pseudomonadati</taxon>
        <taxon>Pseudomonadota</taxon>
        <taxon>Gammaproteobacteria</taxon>
        <taxon>Alteromonadales</taxon>
        <taxon>Alteromonadaceae</taxon>
        <taxon>Paraglaciecola</taxon>
    </lineage>
</organism>
<dbReference type="Proteomes" id="UP001521137">
    <property type="component" value="Unassembled WGS sequence"/>
</dbReference>
<gene>
    <name evidence="1" type="ORF">L0668_05545</name>
</gene>
<dbReference type="RefSeq" id="WP_235311084.1">
    <property type="nucleotide sequence ID" value="NZ_JAKGAS010000002.1"/>
</dbReference>
<dbReference type="EMBL" id="JAKGAS010000002">
    <property type="protein sequence ID" value="MCF2947563.1"/>
    <property type="molecule type" value="Genomic_DNA"/>
</dbReference>
<protein>
    <submittedName>
        <fullName evidence="1">Uncharacterized protein</fullName>
    </submittedName>
</protein>
<evidence type="ECO:0000313" key="1">
    <source>
        <dbReference type="EMBL" id="MCF2947563.1"/>
    </source>
</evidence>
<name>A0ABS9D3P8_9ALTE</name>
<keyword evidence="2" id="KW-1185">Reference proteome</keyword>
<comment type="caution">
    <text evidence="1">The sequence shown here is derived from an EMBL/GenBank/DDBJ whole genome shotgun (WGS) entry which is preliminary data.</text>
</comment>
<accession>A0ABS9D3P8</accession>
<sequence length="198" mass="20722">MKKMTMNALAIAVALGVVGVCEASKLDAAKGVLKFSKESLSVAADLKEVFGGDNEDDSSGSGGKKGSNSIVFSVAQAAELNGVRFVDSLAEINTVAVQDTTVFVMIADQVAVINGAEVNDSNLHVNQIDLNDNLIGFLGVDQKFTATTLNISEGSTLAANQVFIDGSNLGFADITQMISAYNLTLENSQMCLNCISFQ</sequence>
<reference evidence="1 2" key="1">
    <citation type="submission" date="2022-01" db="EMBL/GenBank/DDBJ databases">
        <title>Paraglaciecola sp. G1-23.</title>
        <authorList>
            <person name="Jin M.S."/>
            <person name="Han D.M."/>
            <person name="Kim H.M."/>
            <person name="Jeon C.O."/>
        </authorList>
    </citation>
    <scope>NUCLEOTIDE SEQUENCE [LARGE SCALE GENOMIC DNA]</scope>
    <source>
        <strain evidence="1 2">G1-23</strain>
    </source>
</reference>
<proteinExistence type="predicted"/>
<evidence type="ECO:0000313" key="2">
    <source>
        <dbReference type="Proteomes" id="UP001521137"/>
    </source>
</evidence>